<feature type="binding site" evidence="3">
    <location>
        <begin position="121"/>
        <end position="128"/>
    </location>
    <ligand>
        <name>GTP</name>
        <dbReference type="ChEBI" id="CHEBI:37565"/>
    </ligand>
</feature>
<evidence type="ECO:0000256" key="3">
    <source>
        <dbReference type="PIRSR" id="PIRSR606689-1"/>
    </source>
</evidence>
<feature type="compositionally biased region" description="Basic residues" evidence="5">
    <location>
        <begin position="366"/>
        <end position="378"/>
    </location>
</feature>
<dbReference type="PANTHER" id="PTHR46090:SF4">
    <property type="entry name" value="ADP RIBOSYLATION FACTOR LIKE GTPASE 13A"/>
    <property type="match status" value="1"/>
</dbReference>
<keyword evidence="1 3" id="KW-0547">Nucleotide-binding</keyword>
<accession>A0AAV1P004</accession>
<name>A0AAV1P004_SCOSC</name>
<dbReference type="PANTHER" id="PTHR46090">
    <property type="entry name" value="ADP-RIBOSYLATION FACTOR-LIKE PROTEIN 13B"/>
    <property type="match status" value="1"/>
</dbReference>
<evidence type="ECO:0000313" key="7">
    <source>
        <dbReference type="Proteomes" id="UP001314229"/>
    </source>
</evidence>
<dbReference type="AlphaFoldDB" id="A0AAV1P004"/>
<evidence type="ECO:0000313" key="6">
    <source>
        <dbReference type="EMBL" id="CAK6964685.1"/>
    </source>
</evidence>
<reference evidence="6 7" key="1">
    <citation type="submission" date="2024-01" db="EMBL/GenBank/DDBJ databases">
        <authorList>
            <person name="Alioto T."/>
            <person name="Alioto T."/>
            <person name="Gomez Garrido J."/>
        </authorList>
    </citation>
    <scope>NUCLEOTIDE SEQUENCE [LARGE SCALE GENOMIC DNA]</scope>
</reference>
<sequence>MAAGKEETRHPMGRATGSECLGLVEMSNNISQAAPPRWGDQRLSLSLIKFCSRCVQDVSRDVHPNKCMDIDLLLYEFQRKWWLLCSPCSPQVTMFNLMSNCCTWVSKIQEPIRKVTVLVVGLDKAGKTSSIRGMLRVPHVAESGPTQGCIRNELRVENYLVTLLDVGGSVESREAWMELCGQAHGIIFVVDSSDRQRMRDVKEVLTDLLKQSRVAGKPILVLANKQDKMNALLGSELIEILSLERLVNQSRSLCHIEPCSALMDLRRWSDRKTLRGLRWLLRAIYLDYPELCTRVAQDSNRPLEPREREKNGKAEKVRRKPKGERMRTSKSDLRQVHRPKDKEKKTRGEGKLQPIRNMLQKETTLKKKLKTSKKKKPVKVKEGEEDQEEANDQEEEGDANEAEHEPSSHREKASSALIPPKKGKLKGKTKVKEETLDVLESPDNDDKPLKAKGDKKKKKKVVKVKRKNKINTEEIPAAYTQPVDLSATFDLYRKAILALKERQDQGQ</sequence>
<feature type="binding site" evidence="4">
    <location>
        <position position="146"/>
    </location>
    <ligand>
        <name>Mg(2+)</name>
        <dbReference type="ChEBI" id="CHEBI:18420"/>
    </ligand>
</feature>
<dbReference type="InterPro" id="IPR006689">
    <property type="entry name" value="Small_GTPase_ARF/SAR"/>
</dbReference>
<dbReference type="Gene3D" id="3.40.50.300">
    <property type="entry name" value="P-loop containing nucleotide triphosphate hydrolases"/>
    <property type="match status" value="1"/>
</dbReference>
<dbReference type="PRINTS" id="PR00328">
    <property type="entry name" value="SAR1GTPBP"/>
</dbReference>
<dbReference type="PROSITE" id="PS51417">
    <property type="entry name" value="ARF"/>
    <property type="match status" value="1"/>
</dbReference>
<dbReference type="GO" id="GO:1905515">
    <property type="term" value="P:non-motile cilium assembly"/>
    <property type="evidence" value="ECO:0007669"/>
    <property type="project" value="TreeGrafter"/>
</dbReference>
<feature type="compositionally biased region" description="Basic and acidic residues" evidence="5">
    <location>
        <begin position="401"/>
        <end position="413"/>
    </location>
</feature>
<dbReference type="SMART" id="SM00177">
    <property type="entry name" value="ARF"/>
    <property type="match status" value="1"/>
</dbReference>
<dbReference type="CDD" id="cd04161">
    <property type="entry name" value="Arl2l1_Arl13_like"/>
    <property type="match status" value="1"/>
</dbReference>
<dbReference type="GO" id="GO:0003924">
    <property type="term" value="F:GTPase activity"/>
    <property type="evidence" value="ECO:0007669"/>
    <property type="project" value="InterPro"/>
</dbReference>
<dbReference type="GO" id="GO:0097500">
    <property type="term" value="P:receptor localization to non-motile cilium"/>
    <property type="evidence" value="ECO:0007669"/>
    <property type="project" value="TreeGrafter"/>
</dbReference>
<protein>
    <submittedName>
        <fullName evidence="6">ADP-ribosylation factor-like protein 13A</fullName>
    </submittedName>
</protein>
<keyword evidence="4" id="KW-0460">Magnesium</keyword>
<evidence type="ECO:0000256" key="4">
    <source>
        <dbReference type="PIRSR" id="PIRSR606689-2"/>
    </source>
</evidence>
<keyword evidence="7" id="KW-1185">Reference proteome</keyword>
<dbReference type="GO" id="GO:0060170">
    <property type="term" value="C:ciliary membrane"/>
    <property type="evidence" value="ECO:0007669"/>
    <property type="project" value="TreeGrafter"/>
</dbReference>
<comment type="caution">
    <text evidence="6">The sequence shown here is derived from an EMBL/GenBank/DDBJ whole genome shotgun (WGS) entry which is preliminary data.</text>
</comment>
<dbReference type="InterPro" id="IPR051995">
    <property type="entry name" value="Ciliary_GTPase"/>
</dbReference>
<dbReference type="GO" id="GO:0005525">
    <property type="term" value="F:GTP binding"/>
    <property type="evidence" value="ECO:0007669"/>
    <property type="project" value="UniProtKB-KW"/>
</dbReference>
<feature type="binding site" evidence="3">
    <location>
        <position position="168"/>
    </location>
    <ligand>
        <name>GTP</name>
        <dbReference type="ChEBI" id="CHEBI:37565"/>
    </ligand>
</feature>
<evidence type="ECO:0000256" key="5">
    <source>
        <dbReference type="SAM" id="MobiDB-lite"/>
    </source>
</evidence>
<evidence type="ECO:0000256" key="1">
    <source>
        <dbReference type="ARBA" id="ARBA00022741"/>
    </source>
</evidence>
<dbReference type="GO" id="GO:0046872">
    <property type="term" value="F:metal ion binding"/>
    <property type="evidence" value="ECO:0007669"/>
    <property type="project" value="UniProtKB-KW"/>
</dbReference>
<feature type="compositionally biased region" description="Basic and acidic residues" evidence="5">
    <location>
        <begin position="323"/>
        <end position="350"/>
    </location>
</feature>
<feature type="compositionally biased region" description="Basic residues" evidence="5">
    <location>
        <begin position="453"/>
        <end position="465"/>
    </location>
</feature>
<dbReference type="GO" id="GO:0097730">
    <property type="term" value="C:non-motile cilium"/>
    <property type="evidence" value="ECO:0007669"/>
    <property type="project" value="TreeGrafter"/>
</dbReference>
<dbReference type="Proteomes" id="UP001314229">
    <property type="component" value="Unassembled WGS sequence"/>
</dbReference>
<proteinExistence type="predicted"/>
<feature type="compositionally biased region" description="Basic and acidic residues" evidence="5">
    <location>
        <begin position="301"/>
        <end position="315"/>
    </location>
</feature>
<feature type="region of interest" description="Disordered" evidence="5">
    <location>
        <begin position="299"/>
        <end position="465"/>
    </location>
</feature>
<feature type="compositionally biased region" description="Acidic residues" evidence="5">
    <location>
        <begin position="383"/>
        <end position="400"/>
    </location>
</feature>
<dbReference type="NCBIfam" id="TIGR00231">
    <property type="entry name" value="small_GTP"/>
    <property type="match status" value="1"/>
</dbReference>
<keyword evidence="4" id="KW-0479">Metal-binding</keyword>
<dbReference type="InterPro" id="IPR027417">
    <property type="entry name" value="P-loop_NTPase"/>
</dbReference>
<dbReference type="InterPro" id="IPR005225">
    <property type="entry name" value="Small_GTP-bd"/>
</dbReference>
<evidence type="ECO:0000256" key="2">
    <source>
        <dbReference type="ARBA" id="ARBA00023134"/>
    </source>
</evidence>
<organism evidence="6 7">
    <name type="scientific">Scomber scombrus</name>
    <name type="common">Atlantic mackerel</name>
    <name type="synonym">Scomber vernalis</name>
    <dbReference type="NCBI Taxonomy" id="13677"/>
    <lineage>
        <taxon>Eukaryota</taxon>
        <taxon>Metazoa</taxon>
        <taxon>Chordata</taxon>
        <taxon>Craniata</taxon>
        <taxon>Vertebrata</taxon>
        <taxon>Euteleostomi</taxon>
        <taxon>Actinopterygii</taxon>
        <taxon>Neopterygii</taxon>
        <taxon>Teleostei</taxon>
        <taxon>Neoteleostei</taxon>
        <taxon>Acanthomorphata</taxon>
        <taxon>Pelagiaria</taxon>
        <taxon>Scombriformes</taxon>
        <taxon>Scombridae</taxon>
        <taxon>Scomber</taxon>
    </lineage>
</organism>
<dbReference type="EMBL" id="CAWUFR010000075">
    <property type="protein sequence ID" value="CAK6964685.1"/>
    <property type="molecule type" value="Genomic_DNA"/>
</dbReference>
<gene>
    <name evidence="6" type="ORF">FSCOSCO3_A035508</name>
</gene>
<feature type="binding site" evidence="3">
    <location>
        <begin position="224"/>
        <end position="227"/>
    </location>
    <ligand>
        <name>GTP</name>
        <dbReference type="ChEBI" id="CHEBI:37565"/>
    </ligand>
</feature>
<dbReference type="SMART" id="SM00178">
    <property type="entry name" value="SAR"/>
    <property type="match status" value="1"/>
</dbReference>
<keyword evidence="2 3" id="KW-0342">GTP-binding</keyword>
<feature type="binding site" evidence="4">
    <location>
        <position position="128"/>
    </location>
    <ligand>
        <name>Mg(2+)</name>
        <dbReference type="ChEBI" id="CHEBI:18420"/>
    </ligand>
</feature>
<dbReference type="SUPFAM" id="SSF52540">
    <property type="entry name" value="P-loop containing nucleoside triphosphate hydrolases"/>
    <property type="match status" value="1"/>
</dbReference>
<dbReference type="Pfam" id="PF00025">
    <property type="entry name" value="Arf"/>
    <property type="match status" value="1"/>
</dbReference>
<dbReference type="FunFam" id="3.40.50.300:FF:000415">
    <property type="entry name" value="ADP-ribosylation factor-like GTPase 13B"/>
    <property type="match status" value="1"/>
</dbReference>